<evidence type="ECO:0000256" key="7">
    <source>
        <dbReference type="ARBA" id="ARBA00022833"/>
    </source>
</evidence>
<feature type="region of interest" description="Disordered" evidence="11">
    <location>
        <begin position="1857"/>
        <end position="1880"/>
    </location>
</feature>
<feature type="compositionally biased region" description="Polar residues" evidence="11">
    <location>
        <begin position="1738"/>
        <end position="1756"/>
    </location>
</feature>
<feature type="compositionally biased region" description="Polar residues" evidence="11">
    <location>
        <begin position="1780"/>
        <end position="1797"/>
    </location>
</feature>
<keyword evidence="15" id="KW-1185">Reference proteome</keyword>
<protein>
    <recommendedName>
        <fullName evidence="1">1-phosphatidylinositol-3-phosphate 5-kinase</fullName>
        <ecNumber evidence="1">2.7.1.150</ecNumber>
    </recommendedName>
</protein>
<sequence length="2468" mass="272694">MAAVDSWPVDSTKDSDKSLTSFRPYEEPSLALRSRGGGRQVHQGPVKSSSSPKTTKHVTTANAAQRPTQPQQSRNPPVAPPASNTKPTPAPPGTKQQQQRVSGSSIQRQQPVPARGRTRKLVSQSSTTSLSGATAVGVTSTGGSGPMAQSHRSIVEEQIDKIISSNTLQVSESTIAHWMPDKLCHECSECGVRFSLFVRRHHCRVCGRIYCHSCSNHTIPGNLFRPNMTGNIRVCLACKSIFYEVVSSRSNPEVQNMTPMMTRSLMSTSTGVSDPGAYLDTDTVSVSSSLMQSRVSWDPELEVDVNSPSRSSSIGIEFDNPTPSRLQRTLRKTVGSEENILALAEDEVEVRLQEIWQKFCDKSTGPYPVTHRHRFRNFPSSYSAHEIIEWLLHMKMARSREMAERIGEALVHTKCLKIVSTQDQLFKDSKDIILEMGEDNQLNNTSTSPTVADAPNWFLSNEDEAHTQFERKTSLTEANLDTDSGLATFRRKRLTDVFPLDNSIPEEPANKDPPIVIEEIPKEPRKDDFEVIKNEGLPQEAIEVQEPNKSIAPGHYVFPPTSTLHPLPFDSTIHSVTSFSILDADAAGPSIPGYSKATQASKQFEELSVYNEIKAQHLASYHKHLDAFLIQQLKTLGLSLEWLETIRPLVLTASHTVSTDVTPDDFMDITAYCKVKKVPGGRMSSSSFINGVVFTKHVIHKKMNMSLRNPRILLLKCAFEFQRKENQLSSFDTLLSQEKEYLKNLVERVKRVRPTVILVQKSVSRFALEILHSHGIVVVVNIKPSVMGRIARSTQADLITNLDQLYFDIKLGTCGHFYVRTYTLPEGIRKTLIYLDECEPRLGGVIMLQGNSKNVLKRVKKVVLFGLQIAYNMKLECSYLSDLLVVPSPNVRIKDSGQDDDDGYVTPPLTPTQSLHCFSPSLFIEEGERVSATSSTQEGIEEKEEDPEDPVLEDTNTHTTEPLPTETGTSTAGTGTDTGTSTGTAGTSTGNGTGTDTSTAGTGTDTSTAGTGTDTSTAGTDTSTGTGTDTSTAGTGTDTSTGTGTGTDTSTAGTGTDTSTAGTGTDTSTAGTDTSTGTGTGTDTSTGTGTAVQLTSEEAFQAVLSSHIISMSPFLSFATPYLQTEQGLKAHIRCYLPQSIYWSHWFKPTNEIPHAPDQCDPATDGSQSQLPPPPTVSVQSACRYRSVSSHPFTHSSFLLPINNPKDRSTNNGYKSALADFRSRAMSCLLENTCEFFFPTAKRSADVYQRLEGVFAGSREFELMAGHSWNGSTEELFPDTNEQQVDDPQVPQSTHSYEGSYSSSPSLRDQGIPNATTATAPPPPPPPPLAGDDEEEDTDSADNGIGLTQVLEQIVQSPDSKGQTTRTGPPVPSNGEWSGFLMDDNLPNPNQSDCLDPSNHQFLSLVFSSTCNDEHLQKQLYPCVQPCHIPMNYYGRNDIPLGEFLHRYCFRDSYICQSCEIDMSKHQRHFVHGRQELRISMQQLAMPIPGGDKSIFTWSTCLKCNSSQSSTPLLPLSADTLLYSFAKFLDLKFYGSNYVSFNFNGGQESNGQEESLTTSSCSHPINTSYIQYFCFGDKVAVFESLPIDIFEVRIPPQHITIETASSIQWHHSYPEEIKRLGKIVEGVFFRVMQYLTLFNIEPAASKVKDAFARAKAMRENYRNKVKRLKELCAHAGVFPRLVQPVEADEEVSGNVFILQDSVADLKRLIAEAVFCFNIELDEIDTSLREVFARKDGLSTPHNTEDQTPSVSPHSSPQSKRKPNDRSFFNKTSPTLVKKSGATLTPPSWQSQSIDCSTVQRRHKRQFSDSLALPVNHGEAGVNKSTAESSKEDISDELMVRRDHSLSVTDSLELPPTITSSGDIRINRSPHSSSDNISTGGGLTAPVLDTEGASDRMNLALEEPEESVYMTTLLKIDDTDILQKLRGKDSDDVKKFYTIQATGGHDTDNGDAARGGKLSAPSPKRYPASGPVANGKSEDVDSASAITKSSEKKQTLEKLPFLFSKPFQKLPPPFDLTEHHLIRGSLRFHVSVYENEPTSIIAFALCSREYANELKLLLDERKKGITESTAPIPPAIVTEGESSTNVPPTASRQSGFKQLKTAFSDWYKSRHPNTSSTPTANDTTGSVDQPQQQGGVENPVEDVEGEKENELFASIKWNSTPDTASSSRFSSSHENRHISLEFTDDTAKFFCKVYYAEEFRKLREHIYPDGEEKFIRSLARCVKYEAKGGKSRAMFLKTFEDRLIMKQVQMVEITSFIDTALQYFQHVTEAVKSDRPLVLAKILGAYSIGFRNSKTGNSKRHHVIIMENLLYGHRCTKVFDLKGSMRGRYVSRNTKNPEVTGEVLMDENFLEYIYNSPVYVWPHSKTVLMQAIQADTQFLATNSIMDYSLLTALDQENGELVVGIIDFVRPFTLDKFLEMFIKKAGRSVLPTVVYPELYRKRFIDAMDRYFTPVPDKWTGLGADVKLNISL</sequence>
<dbReference type="FunFam" id="3.50.7.10:FF:000007">
    <property type="entry name" value="1-phosphatidylinositol 3-phosphate 5-kinase isoform X1"/>
    <property type="match status" value="1"/>
</dbReference>
<feature type="region of interest" description="Disordered" evidence="11">
    <location>
        <begin position="1939"/>
        <end position="1989"/>
    </location>
</feature>
<dbReference type="InterPro" id="IPR036388">
    <property type="entry name" value="WH-like_DNA-bd_sf"/>
</dbReference>
<feature type="compositionally biased region" description="Polar residues" evidence="11">
    <location>
        <begin position="2078"/>
        <end position="2092"/>
    </location>
</feature>
<feature type="compositionally biased region" description="Pro residues" evidence="11">
    <location>
        <begin position="1319"/>
        <end position="1328"/>
    </location>
</feature>
<dbReference type="Gene3D" id="3.30.40.10">
    <property type="entry name" value="Zinc/RING finger domain, C3HC4 (zinc finger)"/>
    <property type="match status" value="1"/>
</dbReference>
<dbReference type="Pfam" id="PF01363">
    <property type="entry name" value="FYVE"/>
    <property type="match status" value="1"/>
</dbReference>
<dbReference type="Gene3D" id="1.10.10.10">
    <property type="entry name" value="Winged helix-like DNA-binding domain superfamily/Winged helix DNA-binding domain"/>
    <property type="match status" value="1"/>
</dbReference>
<dbReference type="SMART" id="SM00330">
    <property type="entry name" value="PIPKc"/>
    <property type="match status" value="1"/>
</dbReference>
<dbReference type="PANTHER" id="PTHR45748">
    <property type="entry name" value="1-PHOSPHATIDYLINOSITOL 3-PHOSPHATE 5-KINASE-RELATED"/>
    <property type="match status" value="1"/>
</dbReference>
<dbReference type="InterPro" id="IPR002423">
    <property type="entry name" value="Cpn60/GroEL/TCP-1"/>
</dbReference>
<dbReference type="EC" id="2.7.1.150" evidence="1"/>
<dbReference type="SMART" id="SM00064">
    <property type="entry name" value="FYVE"/>
    <property type="match status" value="1"/>
</dbReference>
<reference evidence="15" key="1">
    <citation type="journal article" date="2010" name="Nature">
        <title>The Amphimedon queenslandica genome and the evolution of animal complexity.</title>
        <authorList>
            <person name="Srivastava M."/>
            <person name="Simakov O."/>
            <person name="Chapman J."/>
            <person name="Fahey B."/>
            <person name="Gauthier M.E."/>
            <person name="Mitros T."/>
            <person name="Richards G.S."/>
            <person name="Conaco C."/>
            <person name="Dacre M."/>
            <person name="Hellsten U."/>
            <person name="Larroux C."/>
            <person name="Putnam N.H."/>
            <person name="Stanke M."/>
            <person name="Adamska M."/>
            <person name="Darling A."/>
            <person name="Degnan S.M."/>
            <person name="Oakley T.H."/>
            <person name="Plachetzki D.C."/>
            <person name="Zhai Y."/>
            <person name="Adamski M."/>
            <person name="Calcino A."/>
            <person name="Cummins S.F."/>
            <person name="Goodstein D.M."/>
            <person name="Harris C."/>
            <person name="Jackson D.J."/>
            <person name="Leys S.P."/>
            <person name="Shu S."/>
            <person name="Woodcroft B.J."/>
            <person name="Vervoort M."/>
            <person name="Kosik K.S."/>
            <person name="Manning G."/>
            <person name="Degnan B.M."/>
            <person name="Rokhsar D.S."/>
        </authorList>
    </citation>
    <scope>NUCLEOTIDE SEQUENCE [LARGE SCALE GENOMIC DNA]</scope>
</reference>
<evidence type="ECO:0000256" key="2">
    <source>
        <dbReference type="ARBA" id="ARBA00022679"/>
    </source>
</evidence>
<feature type="compositionally biased region" description="Polar residues" evidence="11">
    <location>
        <begin position="1355"/>
        <end position="1366"/>
    </location>
</feature>
<dbReference type="Gene3D" id="3.30.810.10">
    <property type="entry name" value="2-Layer Sandwich"/>
    <property type="match status" value="1"/>
</dbReference>
<dbReference type="CDD" id="cd17300">
    <property type="entry name" value="PIPKc_PIKfyve"/>
    <property type="match status" value="1"/>
</dbReference>
<dbReference type="Proteomes" id="UP000007879">
    <property type="component" value="Unassembled WGS sequence"/>
</dbReference>
<evidence type="ECO:0000256" key="1">
    <source>
        <dbReference type="ARBA" id="ARBA00012009"/>
    </source>
</evidence>
<dbReference type="PANTHER" id="PTHR45748:SF7">
    <property type="entry name" value="1-PHOSPHATIDYLINOSITOL 3-PHOSPHATE 5-KINASE-RELATED"/>
    <property type="match status" value="1"/>
</dbReference>
<feature type="region of interest" description="Disordered" evidence="11">
    <location>
        <begin position="1153"/>
        <end position="1175"/>
    </location>
</feature>
<keyword evidence="7" id="KW-0862">Zinc</keyword>
<feature type="compositionally biased region" description="Polar residues" evidence="11">
    <location>
        <begin position="94"/>
        <end position="110"/>
    </location>
</feature>
<evidence type="ECO:0000256" key="4">
    <source>
        <dbReference type="ARBA" id="ARBA00022741"/>
    </source>
</evidence>
<dbReference type="SUPFAM" id="SSF56104">
    <property type="entry name" value="SAICAR synthase-like"/>
    <property type="match status" value="1"/>
</dbReference>
<feature type="region of interest" description="Disordered" evidence="11">
    <location>
        <begin position="1736"/>
        <end position="1831"/>
    </location>
</feature>
<reference evidence="14" key="2">
    <citation type="submission" date="2017-05" db="UniProtKB">
        <authorList>
            <consortium name="EnsemblMetazoa"/>
        </authorList>
    </citation>
    <scope>IDENTIFICATION</scope>
</reference>
<dbReference type="SUPFAM" id="SSF46785">
    <property type="entry name" value="Winged helix' DNA-binding domain"/>
    <property type="match status" value="1"/>
</dbReference>
<evidence type="ECO:0000256" key="8">
    <source>
        <dbReference type="ARBA" id="ARBA00022840"/>
    </source>
</evidence>
<feature type="compositionally biased region" description="Polar residues" evidence="11">
    <location>
        <begin position="1867"/>
        <end position="1876"/>
    </location>
</feature>
<dbReference type="PROSITE" id="PS51455">
    <property type="entry name" value="PIPK"/>
    <property type="match status" value="1"/>
</dbReference>
<dbReference type="Pfam" id="PF01504">
    <property type="entry name" value="PIP5K"/>
    <property type="match status" value="1"/>
</dbReference>
<keyword evidence="3" id="KW-0479">Metal-binding</keyword>
<dbReference type="GO" id="GO:0005524">
    <property type="term" value="F:ATP binding"/>
    <property type="evidence" value="ECO:0007669"/>
    <property type="project" value="UniProtKB-UniRule"/>
</dbReference>
<dbReference type="GO" id="GO:0000285">
    <property type="term" value="F:1-phosphatidylinositol-3-phosphate 5-kinase activity"/>
    <property type="evidence" value="ECO:0007669"/>
    <property type="project" value="UniProtKB-EC"/>
</dbReference>
<dbReference type="OrthoDB" id="158357at2759"/>
<dbReference type="STRING" id="400682.A0A1X7VDW1"/>
<dbReference type="InParanoid" id="A0A1X7VDW1"/>
<evidence type="ECO:0000256" key="6">
    <source>
        <dbReference type="ARBA" id="ARBA00022777"/>
    </source>
</evidence>
<feature type="domain" description="FYVE-type" evidence="12">
    <location>
        <begin position="181"/>
        <end position="243"/>
    </location>
</feature>
<dbReference type="InterPro" id="IPR036390">
    <property type="entry name" value="WH_DNA-bd_sf"/>
</dbReference>
<dbReference type="EnsemblMetazoa" id="Aqu2.1.38178_001">
    <property type="protein sequence ID" value="Aqu2.1.38178_001"/>
    <property type="gene ID" value="Aqu2.1.38178"/>
</dbReference>
<dbReference type="InterPro" id="IPR002498">
    <property type="entry name" value="PInositol-4-P-4/5-kinase_core"/>
</dbReference>
<feature type="region of interest" description="Disordered" evidence="11">
    <location>
        <begin position="928"/>
        <end position="1089"/>
    </location>
</feature>
<feature type="compositionally biased region" description="Polar residues" evidence="11">
    <location>
        <begin position="121"/>
        <end position="130"/>
    </location>
</feature>
<organism evidence="14">
    <name type="scientific">Amphimedon queenslandica</name>
    <name type="common">Sponge</name>
    <dbReference type="NCBI Taxonomy" id="400682"/>
    <lineage>
        <taxon>Eukaryota</taxon>
        <taxon>Metazoa</taxon>
        <taxon>Porifera</taxon>
        <taxon>Demospongiae</taxon>
        <taxon>Heteroscleromorpha</taxon>
        <taxon>Haplosclerida</taxon>
        <taxon>Niphatidae</taxon>
        <taxon>Amphimedon</taxon>
    </lineage>
</organism>
<dbReference type="eggNOG" id="KOG0230">
    <property type="taxonomic scope" value="Eukaryota"/>
</dbReference>
<dbReference type="GO" id="GO:0035556">
    <property type="term" value="P:intracellular signal transduction"/>
    <property type="evidence" value="ECO:0007669"/>
    <property type="project" value="InterPro"/>
</dbReference>
<dbReference type="SMART" id="SM00049">
    <property type="entry name" value="DEP"/>
    <property type="match status" value="1"/>
</dbReference>
<dbReference type="InterPro" id="IPR000306">
    <property type="entry name" value="Znf_FYVE"/>
</dbReference>
<feature type="compositionally biased region" description="Polar residues" evidence="11">
    <location>
        <begin position="2110"/>
        <end position="2133"/>
    </location>
</feature>
<feature type="compositionally biased region" description="Polar residues" evidence="11">
    <location>
        <begin position="61"/>
        <end position="75"/>
    </location>
</feature>
<evidence type="ECO:0000259" key="12">
    <source>
        <dbReference type="PROSITE" id="PS50178"/>
    </source>
</evidence>
<dbReference type="InterPro" id="IPR027484">
    <property type="entry name" value="PInositol-4-P-5-kinase_N"/>
</dbReference>
<feature type="region of interest" description="Disordered" evidence="11">
    <location>
        <begin position="2105"/>
        <end position="2143"/>
    </location>
</feature>
<keyword evidence="2 10" id="KW-0808">Transferase</keyword>
<dbReference type="GO" id="GO:0046854">
    <property type="term" value="P:phosphatidylinositol phosphate biosynthetic process"/>
    <property type="evidence" value="ECO:0007669"/>
    <property type="project" value="TreeGrafter"/>
</dbReference>
<evidence type="ECO:0000313" key="14">
    <source>
        <dbReference type="EnsemblMetazoa" id="Aqu2.1.38178_001"/>
    </source>
</evidence>
<dbReference type="SUPFAM" id="SSF52029">
    <property type="entry name" value="GroEL apical domain-like"/>
    <property type="match status" value="1"/>
</dbReference>
<feature type="region of interest" description="Disordered" evidence="11">
    <location>
        <begin position="1355"/>
        <end position="1384"/>
    </location>
</feature>
<keyword evidence="8 10" id="KW-0067">ATP-binding</keyword>
<keyword evidence="4 10" id="KW-0547">Nucleotide-binding</keyword>
<evidence type="ECO:0000256" key="11">
    <source>
        <dbReference type="SAM" id="MobiDB-lite"/>
    </source>
</evidence>
<feature type="domain" description="PIPK" evidence="13">
    <location>
        <begin position="2113"/>
        <end position="2448"/>
    </location>
</feature>
<gene>
    <name evidence="14" type="primary">100642005</name>
</gene>
<dbReference type="PROSITE" id="PS50178">
    <property type="entry name" value="ZF_FYVE"/>
    <property type="match status" value="1"/>
</dbReference>
<dbReference type="InterPro" id="IPR044769">
    <property type="entry name" value="PIKfyve_PIPKc"/>
</dbReference>
<keyword evidence="6 10" id="KW-0418">Kinase</keyword>
<dbReference type="FunFam" id="3.30.810.10:FF:000001">
    <property type="entry name" value="1-phosphatidylinositol 3-phosphate 5-kinase FAB1"/>
    <property type="match status" value="1"/>
</dbReference>
<name>A0A1X7VDW1_AMPQE</name>
<dbReference type="GO" id="GO:0008270">
    <property type="term" value="F:zinc ion binding"/>
    <property type="evidence" value="ECO:0007669"/>
    <property type="project" value="UniProtKB-KW"/>
</dbReference>
<feature type="compositionally biased region" description="Low complexity" evidence="11">
    <location>
        <begin position="967"/>
        <end position="1089"/>
    </location>
</feature>
<feature type="region of interest" description="Disordered" evidence="11">
    <location>
        <begin position="1"/>
        <end position="152"/>
    </location>
</feature>
<proteinExistence type="predicted"/>
<evidence type="ECO:0000256" key="10">
    <source>
        <dbReference type="PROSITE-ProRule" id="PRU00781"/>
    </source>
</evidence>
<dbReference type="EnsemblMetazoa" id="XM_011412287.2">
    <property type="protein sequence ID" value="XP_011410589.2"/>
    <property type="gene ID" value="LOC100642005"/>
</dbReference>
<keyword evidence="5 9" id="KW-0863">Zinc-finger</keyword>
<evidence type="ECO:0000256" key="9">
    <source>
        <dbReference type="PROSITE-ProRule" id="PRU00091"/>
    </source>
</evidence>
<dbReference type="InterPro" id="IPR027483">
    <property type="entry name" value="PInositol-4-P-4/5-kinase_C_sf"/>
</dbReference>
<dbReference type="Gene3D" id="3.30.800.10">
    <property type="entry name" value="Phosphatidylinositol Phosphate Kinase II Beta"/>
    <property type="match status" value="1"/>
</dbReference>
<feature type="region of interest" description="Disordered" evidence="11">
    <location>
        <begin position="1269"/>
        <end position="1341"/>
    </location>
</feature>
<dbReference type="InterPro" id="IPR017455">
    <property type="entry name" value="Znf_FYVE-rel"/>
</dbReference>
<dbReference type="CDD" id="cd03334">
    <property type="entry name" value="Fab1_TCP"/>
    <property type="match status" value="1"/>
</dbReference>
<dbReference type="InterPro" id="IPR011011">
    <property type="entry name" value="Znf_FYVE_PHD"/>
</dbReference>
<evidence type="ECO:0000313" key="15">
    <source>
        <dbReference type="Proteomes" id="UP000007879"/>
    </source>
</evidence>
<feature type="compositionally biased region" description="Low complexity" evidence="11">
    <location>
        <begin position="1292"/>
        <end position="1305"/>
    </location>
</feature>
<feature type="compositionally biased region" description="Acidic residues" evidence="11">
    <location>
        <begin position="1330"/>
        <end position="1339"/>
    </location>
</feature>
<dbReference type="InterPro" id="IPR000591">
    <property type="entry name" value="DEP_dom"/>
</dbReference>
<dbReference type="Pfam" id="PF00118">
    <property type="entry name" value="Cpn60_TCP1"/>
    <property type="match status" value="1"/>
</dbReference>
<accession>A0A1X7VDW1</accession>
<feature type="region of interest" description="Disordered" evidence="11">
    <location>
        <begin position="2071"/>
        <end position="2092"/>
    </location>
</feature>
<dbReference type="SUPFAM" id="SSF57903">
    <property type="entry name" value="FYVE/PHD zinc finger"/>
    <property type="match status" value="1"/>
</dbReference>
<dbReference type="KEGG" id="aqu:100642005"/>
<dbReference type="InterPro" id="IPR013083">
    <property type="entry name" value="Znf_RING/FYVE/PHD"/>
</dbReference>
<feature type="compositionally biased region" description="Low complexity" evidence="11">
    <location>
        <begin position="45"/>
        <end position="60"/>
    </location>
</feature>
<dbReference type="GO" id="GO:0010008">
    <property type="term" value="C:endosome membrane"/>
    <property type="evidence" value="ECO:0007669"/>
    <property type="project" value="TreeGrafter"/>
</dbReference>
<evidence type="ECO:0000256" key="3">
    <source>
        <dbReference type="ARBA" id="ARBA00022723"/>
    </source>
</evidence>
<evidence type="ECO:0000256" key="5">
    <source>
        <dbReference type="ARBA" id="ARBA00022771"/>
    </source>
</evidence>
<feature type="compositionally biased region" description="Acidic residues" evidence="11">
    <location>
        <begin position="939"/>
        <end position="952"/>
    </location>
</feature>
<dbReference type="Gene3D" id="3.50.7.10">
    <property type="entry name" value="GroEL"/>
    <property type="match status" value="1"/>
</dbReference>
<dbReference type="InterPro" id="IPR027409">
    <property type="entry name" value="GroEL-like_apical_dom_sf"/>
</dbReference>
<evidence type="ECO:0000259" key="13">
    <source>
        <dbReference type="PROSITE" id="PS51455"/>
    </source>
</evidence>